<dbReference type="RefSeq" id="WP_354089653.1">
    <property type="nucleotide sequence ID" value="NZ_JBEPTF010000003.1"/>
</dbReference>
<proteinExistence type="predicted"/>
<comment type="caution">
    <text evidence="1">The sequence shown here is derived from an EMBL/GenBank/DDBJ whole genome shotgun (WGS) entry which is preliminary data.</text>
</comment>
<sequence>MRLASFIAGDGPSRLAGATLILSIALGGSSLAGEADRLSTSEIAALLKGVVVRLDEHRSGVRTSNRGEVFLEGGAYIRLEDRASSAGRFEIRNDQVCVRLNGRMEERCLFVFASDGQFYFSDTGGAGLSERWPVVIDPHVP</sequence>
<organism evidence="1 2">
    <name type="scientific">Brevundimonas faecalis</name>
    <dbReference type="NCBI Taxonomy" id="947378"/>
    <lineage>
        <taxon>Bacteria</taxon>
        <taxon>Pseudomonadati</taxon>
        <taxon>Pseudomonadota</taxon>
        <taxon>Alphaproteobacteria</taxon>
        <taxon>Caulobacterales</taxon>
        <taxon>Caulobacteraceae</taxon>
        <taxon>Brevundimonas</taxon>
    </lineage>
</organism>
<dbReference type="EMBL" id="JBEPTF010000003">
    <property type="protein sequence ID" value="MET4684699.1"/>
    <property type="molecule type" value="Genomic_DNA"/>
</dbReference>
<accession>A0ABV2RDN4</accession>
<keyword evidence="2" id="KW-1185">Reference proteome</keyword>
<gene>
    <name evidence="1" type="ORF">ABIE19_002636</name>
</gene>
<dbReference type="Proteomes" id="UP001549313">
    <property type="component" value="Unassembled WGS sequence"/>
</dbReference>
<reference evidence="1 2" key="1">
    <citation type="submission" date="2024-06" db="EMBL/GenBank/DDBJ databases">
        <title>Sorghum-associated microbial communities from plants grown in Nebraska, USA.</title>
        <authorList>
            <person name="Schachtman D."/>
        </authorList>
    </citation>
    <scope>NUCLEOTIDE SEQUENCE [LARGE SCALE GENOMIC DNA]</scope>
    <source>
        <strain evidence="1 2">2814</strain>
    </source>
</reference>
<evidence type="ECO:0000313" key="1">
    <source>
        <dbReference type="EMBL" id="MET4684699.1"/>
    </source>
</evidence>
<evidence type="ECO:0000313" key="2">
    <source>
        <dbReference type="Proteomes" id="UP001549313"/>
    </source>
</evidence>
<protein>
    <submittedName>
        <fullName evidence="1">Uncharacterized protein</fullName>
    </submittedName>
</protein>
<name>A0ABV2RDN4_9CAUL</name>